<dbReference type="RefSeq" id="WP_150353682.1">
    <property type="nucleotide sequence ID" value="NZ_RZNZ01000009.1"/>
</dbReference>
<keyword evidence="1" id="KW-0732">Signal</keyword>
<evidence type="ECO:0000313" key="3">
    <source>
        <dbReference type="EMBL" id="KAA8823739.1"/>
    </source>
</evidence>
<feature type="signal peptide" evidence="1">
    <location>
        <begin position="1"/>
        <end position="21"/>
    </location>
</feature>
<accession>A0A5J5E3H2</accession>
<reference evidence="4 5" key="1">
    <citation type="journal article" date="2019" name="Syst. Appl. Microbiol.">
        <title>Characterization of Bifidobacterium species in feaces of the Egyptian fruit bat: Description of B. vespertilionis sp. nov. and B. rousetti sp. nov.</title>
        <authorList>
            <person name="Modesto M."/>
            <person name="Satti M."/>
            <person name="Watanabe K."/>
            <person name="Puglisi E."/>
            <person name="Morelli L."/>
            <person name="Huang C.-H."/>
            <person name="Liou J.-S."/>
            <person name="Miyashita M."/>
            <person name="Tamura T."/>
            <person name="Saito S."/>
            <person name="Mori K."/>
            <person name="Huang L."/>
            <person name="Sciavilla P."/>
            <person name="Sandri C."/>
            <person name="Spiezio C."/>
            <person name="Vitali F."/>
            <person name="Cavalieri D."/>
            <person name="Perpetuini G."/>
            <person name="Tofalo R."/>
            <person name="Bonetti A."/>
            <person name="Arita M."/>
            <person name="Mattarelli P."/>
        </authorList>
    </citation>
    <scope>NUCLEOTIDE SEQUENCE [LARGE SCALE GENOMIC DNA]</scope>
    <source>
        <strain evidence="2 5">RST16</strain>
        <strain evidence="3 4">RST8</strain>
    </source>
</reference>
<keyword evidence="5" id="KW-1185">Reference proteome</keyword>
<organism evidence="3 4">
    <name type="scientific">Bifidobacterium vespertilionis</name>
    <dbReference type="NCBI Taxonomy" id="2562524"/>
    <lineage>
        <taxon>Bacteria</taxon>
        <taxon>Bacillati</taxon>
        <taxon>Actinomycetota</taxon>
        <taxon>Actinomycetes</taxon>
        <taxon>Bifidobacteriales</taxon>
        <taxon>Bifidobacteriaceae</taxon>
        <taxon>Bifidobacterium</taxon>
    </lineage>
</organism>
<dbReference type="EMBL" id="RZNZ01000009">
    <property type="protein sequence ID" value="KAA8820029.1"/>
    <property type="molecule type" value="Genomic_DNA"/>
</dbReference>
<name>A0A5J5E3H2_9BIFI</name>
<dbReference type="AlphaFoldDB" id="A0A5J5E3H2"/>
<proteinExistence type="predicted"/>
<dbReference type="Proteomes" id="UP000374630">
    <property type="component" value="Unassembled WGS sequence"/>
</dbReference>
<evidence type="ECO:0000256" key="1">
    <source>
        <dbReference type="SAM" id="SignalP"/>
    </source>
</evidence>
<dbReference type="EMBL" id="RZOA01000006">
    <property type="protein sequence ID" value="KAA8823739.1"/>
    <property type="molecule type" value="Genomic_DNA"/>
</dbReference>
<dbReference type="OrthoDB" id="3233942at2"/>
<sequence length="277" mass="29585">MKSSNRMIAMLVASLTTFALALPLTACGARRGNPTSPERSWSTSHLPVQYGEEAPDARNDLTQEDHLFDEHGVQWFHYAPTTDGGLRVFFPDAQGCSYRLIVRETMQYVGVAVVEGGTADDGCLAGDRTTERYASMHADLTSPLANRKAVELSDLVATAVDPKSVGDGPKLGSLATDASAIPEVLWGMHPELDMLFLDGAAYVASTDDGSAAIAARIEGKPSIGNVGRTVASGDFLRDWDATQLPPGTKVYQSPEDPTILYAMSGSGARQYRMAIEG</sequence>
<comment type="caution">
    <text evidence="3">The sequence shown here is derived from an EMBL/GenBank/DDBJ whole genome shotgun (WGS) entry which is preliminary data.</text>
</comment>
<gene>
    <name evidence="3" type="ORF">EM848_04155</name>
    <name evidence="2" type="ORF">EMO90_07425</name>
</gene>
<dbReference type="Proteomes" id="UP000345527">
    <property type="component" value="Unassembled WGS sequence"/>
</dbReference>
<evidence type="ECO:0000313" key="2">
    <source>
        <dbReference type="EMBL" id="KAA8820029.1"/>
    </source>
</evidence>
<evidence type="ECO:0000313" key="5">
    <source>
        <dbReference type="Proteomes" id="UP000374630"/>
    </source>
</evidence>
<feature type="chain" id="PRO_5039363433" evidence="1">
    <location>
        <begin position="22"/>
        <end position="277"/>
    </location>
</feature>
<protein>
    <submittedName>
        <fullName evidence="3">Uncharacterized protein</fullName>
    </submittedName>
</protein>
<evidence type="ECO:0000313" key="4">
    <source>
        <dbReference type="Proteomes" id="UP000345527"/>
    </source>
</evidence>